<evidence type="ECO:0000313" key="2">
    <source>
        <dbReference type="Proteomes" id="UP001162501"/>
    </source>
</evidence>
<protein>
    <submittedName>
        <fullName evidence="1">Uncharacterized protein</fullName>
    </submittedName>
</protein>
<dbReference type="EMBL" id="OX596088">
    <property type="protein sequence ID" value="CAN0513598.1"/>
    <property type="molecule type" value="Genomic_DNA"/>
</dbReference>
<proteinExistence type="predicted"/>
<organism evidence="1 2">
    <name type="scientific">Rangifer tarandus platyrhynchus</name>
    <name type="common">Svalbard reindeer</name>
    <dbReference type="NCBI Taxonomy" id="3082113"/>
    <lineage>
        <taxon>Eukaryota</taxon>
        <taxon>Metazoa</taxon>
        <taxon>Chordata</taxon>
        <taxon>Craniata</taxon>
        <taxon>Vertebrata</taxon>
        <taxon>Euteleostomi</taxon>
        <taxon>Mammalia</taxon>
        <taxon>Eutheria</taxon>
        <taxon>Laurasiatheria</taxon>
        <taxon>Artiodactyla</taxon>
        <taxon>Ruminantia</taxon>
        <taxon>Pecora</taxon>
        <taxon>Cervidae</taxon>
        <taxon>Odocoileinae</taxon>
        <taxon>Rangifer</taxon>
    </lineage>
</organism>
<evidence type="ECO:0000313" key="1">
    <source>
        <dbReference type="EMBL" id="CAN0513598.1"/>
    </source>
</evidence>
<reference evidence="1" key="2">
    <citation type="submission" date="2025-03" db="EMBL/GenBank/DDBJ databases">
        <authorList>
            <consortium name="ELIXIR-Norway"/>
            <consortium name="Elixir Norway"/>
        </authorList>
    </citation>
    <scope>NUCLEOTIDE SEQUENCE</scope>
</reference>
<gene>
    <name evidence="1" type="ORF">MRATA1EN22A_LOCUS23270</name>
</gene>
<reference evidence="1" key="1">
    <citation type="submission" date="2023-05" db="EMBL/GenBank/DDBJ databases">
        <authorList>
            <consortium name="ELIXIR-Norway"/>
        </authorList>
    </citation>
    <scope>NUCLEOTIDE SEQUENCE</scope>
</reference>
<name>A0AC59ZV74_RANTA</name>
<sequence length="157" mass="16843">MGSDITGVKDKPGPCGSDLVVSWVWPSRSPPQGGGGGVLWLSLGSMGALGAESWRWGQTKWQIRPILSPDVLTVFQKLFCGWLTPPALCGCFEIMKMISGLIGNVSHQMWAQACHPSCLLLGRSSDGNQPLVEPLPRPTPRVTQDSLCQVGACRSLN</sequence>
<accession>A0AC59ZV74</accession>
<dbReference type="Proteomes" id="UP001162501">
    <property type="component" value="Chromosome 4"/>
</dbReference>